<keyword evidence="3" id="KW-0677">Repeat</keyword>
<dbReference type="InterPro" id="IPR011990">
    <property type="entry name" value="TPR-like_helical_dom_sf"/>
</dbReference>
<sequence length="620" mass="72028">MKKLTILILLSAIQLVGQNSKKIDSLLNVYQSTDNDSIKLRASNRITSYYMYRDINKAKSFAQIQLQLSKDANDVQGSLKALNHFSTIYSRLSQYDSAQYYIEKTLDLAIETKNLSQESISRHSWVIMEIDRGNYEMAMSLNEKNIKFNQEIQDTLGLAMSYETESSIFTEKGFYELSLKSVMKSLEVYEKLGDSIRIADVFQKIAVIENSLENFDSAIENSNKALKIYERFEDIEYQAMMLNILGISHKFKKQFREAETYFKKSMEISQKFGYTTIYLVSIAHLSDTYLELNENQLAKKLIDEGIATSEGLNSQRMASYFKMRKAKYLKNVNAKEKSLTLLDEIISEFPNEKEYLLSAYKIKMEIYKEQGRFQAAYEHFEAFKILEDSTSKKTNAQKINELRIIHQTEQKEAEIAIQEEEINTLNEKSRADKLQKGLYAGGMASALALFGLSIFGYRQRIKKNRIAREKQEEILKKEIEHKQKELTSQTLHLVQKNTFIQELMENLENVKNSPDKFKTEFRRIVMLLKKENASDKDWEVFKTYFAEVHNDFDQKLKTLSSDISEKEIRLAAFLRMNLTTKEIAATLNVLPDSILKSKYRLKKKLGLDKETDLTSFLNTL</sequence>
<dbReference type="InterPro" id="IPR052386">
    <property type="entry name" value="GPSM"/>
</dbReference>
<dbReference type="SMART" id="SM00028">
    <property type="entry name" value="TPR"/>
    <property type="match status" value="3"/>
</dbReference>
<evidence type="ECO:0000256" key="3">
    <source>
        <dbReference type="ARBA" id="ARBA00022737"/>
    </source>
</evidence>
<proteinExistence type="predicted"/>
<keyword evidence="2" id="KW-0963">Cytoplasm</keyword>
<dbReference type="Gene3D" id="1.25.40.10">
    <property type="entry name" value="Tetratricopeptide repeat domain"/>
    <property type="match status" value="2"/>
</dbReference>
<name>A0ABU3BHG5_9FLAO</name>
<evidence type="ECO:0000313" key="6">
    <source>
        <dbReference type="Proteomes" id="UP001250662"/>
    </source>
</evidence>
<dbReference type="SUPFAM" id="SSF48452">
    <property type="entry name" value="TPR-like"/>
    <property type="match status" value="2"/>
</dbReference>
<keyword evidence="6" id="KW-1185">Reference proteome</keyword>
<dbReference type="Proteomes" id="UP001250662">
    <property type="component" value="Unassembled WGS sequence"/>
</dbReference>
<evidence type="ECO:0000313" key="5">
    <source>
        <dbReference type="EMBL" id="MDT0621613.1"/>
    </source>
</evidence>
<keyword evidence="4" id="KW-1133">Transmembrane helix</keyword>
<feature type="transmembrane region" description="Helical" evidence="4">
    <location>
        <begin position="438"/>
        <end position="457"/>
    </location>
</feature>
<dbReference type="InterPro" id="IPR019734">
    <property type="entry name" value="TPR_rpt"/>
</dbReference>
<dbReference type="PANTHER" id="PTHR45954">
    <property type="entry name" value="LD33695P"/>
    <property type="match status" value="1"/>
</dbReference>
<dbReference type="RefSeq" id="WP_311387664.1">
    <property type="nucleotide sequence ID" value="NZ_JAVRHU010000002.1"/>
</dbReference>
<dbReference type="Gene3D" id="1.10.10.10">
    <property type="entry name" value="Winged helix-like DNA-binding domain superfamily/Winged helix DNA-binding domain"/>
    <property type="match status" value="1"/>
</dbReference>
<dbReference type="InterPro" id="IPR016032">
    <property type="entry name" value="Sig_transdc_resp-reg_C-effctor"/>
</dbReference>
<comment type="caution">
    <text evidence="5">The sequence shown here is derived from an EMBL/GenBank/DDBJ whole genome shotgun (WGS) entry which is preliminary data.</text>
</comment>
<protein>
    <submittedName>
        <fullName evidence="5">Tetratricopeptide repeat protein</fullName>
    </submittedName>
</protein>
<organism evidence="5 6">
    <name type="scientific">Croceitalea vernalis</name>
    <dbReference type="NCBI Taxonomy" id="3075599"/>
    <lineage>
        <taxon>Bacteria</taxon>
        <taxon>Pseudomonadati</taxon>
        <taxon>Bacteroidota</taxon>
        <taxon>Flavobacteriia</taxon>
        <taxon>Flavobacteriales</taxon>
        <taxon>Flavobacteriaceae</taxon>
        <taxon>Croceitalea</taxon>
    </lineage>
</organism>
<dbReference type="SUPFAM" id="SSF46894">
    <property type="entry name" value="C-terminal effector domain of the bipartite response regulators"/>
    <property type="match status" value="1"/>
</dbReference>
<dbReference type="EMBL" id="JAVRHU010000002">
    <property type="protein sequence ID" value="MDT0621613.1"/>
    <property type="molecule type" value="Genomic_DNA"/>
</dbReference>
<evidence type="ECO:0000256" key="1">
    <source>
        <dbReference type="ARBA" id="ARBA00004496"/>
    </source>
</evidence>
<reference evidence="5 6" key="1">
    <citation type="submission" date="2023-09" db="EMBL/GenBank/DDBJ databases">
        <authorList>
            <person name="Rey-Velasco X."/>
        </authorList>
    </citation>
    <scope>NUCLEOTIDE SEQUENCE [LARGE SCALE GENOMIC DNA]</scope>
    <source>
        <strain evidence="5 6">P007</strain>
    </source>
</reference>
<evidence type="ECO:0000256" key="4">
    <source>
        <dbReference type="SAM" id="Phobius"/>
    </source>
</evidence>
<dbReference type="InterPro" id="IPR036388">
    <property type="entry name" value="WH-like_DNA-bd_sf"/>
</dbReference>
<comment type="subcellular location">
    <subcellularLocation>
        <location evidence="1">Cytoplasm</location>
    </subcellularLocation>
</comment>
<keyword evidence="4" id="KW-0472">Membrane</keyword>
<accession>A0ABU3BHG5</accession>
<dbReference type="PANTHER" id="PTHR45954:SF1">
    <property type="entry name" value="LD33695P"/>
    <property type="match status" value="1"/>
</dbReference>
<evidence type="ECO:0000256" key="2">
    <source>
        <dbReference type="ARBA" id="ARBA00022490"/>
    </source>
</evidence>
<keyword evidence="4" id="KW-0812">Transmembrane</keyword>
<gene>
    <name evidence="5" type="ORF">RM520_08245</name>
</gene>